<dbReference type="Pfam" id="PF17775">
    <property type="entry name" value="YchJ_M-like"/>
    <property type="match status" value="1"/>
</dbReference>
<dbReference type="Proteomes" id="UP000244908">
    <property type="component" value="Chromosome"/>
</dbReference>
<sequence>MFKLCPCGSLKEFSECCHPLISGQTIASSALELMKSRYSAYVSHDVEYLVTTWHPDFRSPELAEAITRSFEHTEWRELSIVSTAEHGNESYVEFIAKYLDSQTQQQYALHERSHFIKLHGSWYYTSGMKPQVGRNELCPCGSMKKYKKCCGNN</sequence>
<name>A0A2Y9TTX6_9GAMM</name>
<dbReference type="RefSeq" id="WP_108899199.1">
    <property type="nucleotide sequence ID" value="NZ_CP029185.2"/>
</dbReference>
<dbReference type="SUPFAM" id="SSF103642">
    <property type="entry name" value="Sec-C motif"/>
    <property type="match status" value="1"/>
</dbReference>
<reference evidence="2 3" key="1">
    <citation type="journal article" date="2019" name="Int. J. Syst. Evol. Microbiol.">
        <title>Limnobaculum parvum gen. nov., sp. nov., isolated from a freshwater lake.</title>
        <authorList>
            <person name="Baek C."/>
            <person name="Shin S.K."/>
            <person name="Yi H."/>
        </authorList>
    </citation>
    <scope>NUCLEOTIDE SEQUENCE [LARGE SCALE GENOMIC DNA]</scope>
    <source>
        <strain evidence="2 3">HYN0051</strain>
    </source>
</reference>
<dbReference type="SUPFAM" id="SSF54427">
    <property type="entry name" value="NTF2-like"/>
    <property type="match status" value="1"/>
</dbReference>
<dbReference type="InterPro" id="IPR032710">
    <property type="entry name" value="NTF2-like_dom_sf"/>
</dbReference>
<dbReference type="PANTHER" id="PTHR33747:SF1">
    <property type="entry name" value="ADENYLATE CYCLASE-ASSOCIATED CAP C-TERMINAL DOMAIN-CONTAINING PROTEIN"/>
    <property type="match status" value="1"/>
</dbReference>
<dbReference type="PANTHER" id="PTHR33747">
    <property type="entry name" value="UPF0225 PROTEIN SCO1677"/>
    <property type="match status" value="1"/>
</dbReference>
<feature type="domain" description="YchJ-like middle NTF2-like" evidence="1">
    <location>
        <begin position="30"/>
        <end position="127"/>
    </location>
</feature>
<dbReference type="InterPro" id="IPR048469">
    <property type="entry name" value="YchJ-like_M"/>
</dbReference>
<dbReference type="InterPro" id="IPR004027">
    <property type="entry name" value="SEC_C_motif"/>
</dbReference>
<dbReference type="Gene3D" id="3.10.450.50">
    <property type="match status" value="1"/>
</dbReference>
<gene>
    <name evidence="2" type="ORF">HYN51_00185</name>
</gene>
<keyword evidence="3" id="KW-1185">Reference proteome</keyword>
<dbReference type="NCBIfam" id="NF002449">
    <property type="entry name" value="PRK01617.1"/>
    <property type="match status" value="1"/>
</dbReference>
<dbReference type="OrthoDB" id="21421at2"/>
<dbReference type="EMBL" id="CP029185">
    <property type="protein sequence ID" value="AWH87105.1"/>
    <property type="molecule type" value="Genomic_DNA"/>
</dbReference>
<accession>A0A2Y9TTX6</accession>
<evidence type="ECO:0000313" key="2">
    <source>
        <dbReference type="EMBL" id="AWH87105.1"/>
    </source>
</evidence>
<dbReference type="AlphaFoldDB" id="A0A2Y9TTX6"/>
<evidence type="ECO:0000313" key="3">
    <source>
        <dbReference type="Proteomes" id="UP000244908"/>
    </source>
</evidence>
<organism evidence="2 3">
    <name type="scientific">Limnobaculum parvum</name>
    <dbReference type="NCBI Taxonomy" id="2172103"/>
    <lineage>
        <taxon>Bacteria</taxon>
        <taxon>Pseudomonadati</taxon>
        <taxon>Pseudomonadota</taxon>
        <taxon>Gammaproteobacteria</taxon>
        <taxon>Enterobacterales</taxon>
        <taxon>Budviciaceae</taxon>
        <taxon>Limnobaculum</taxon>
    </lineage>
</organism>
<proteinExistence type="predicted"/>
<evidence type="ECO:0000259" key="1">
    <source>
        <dbReference type="Pfam" id="PF17775"/>
    </source>
</evidence>
<dbReference type="KEGG" id="lpv:HYN51_00185"/>
<protein>
    <recommendedName>
        <fullName evidence="1">YchJ-like middle NTF2-like domain-containing protein</fullName>
    </recommendedName>
</protein>
<dbReference type="Pfam" id="PF02810">
    <property type="entry name" value="SEC-C"/>
    <property type="match status" value="1"/>
</dbReference>